<feature type="region of interest" description="Nuclease activity, interacts with RecD and RecA" evidence="15">
    <location>
        <begin position="929"/>
        <end position="1216"/>
    </location>
</feature>
<dbReference type="InterPro" id="IPR014017">
    <property type="entry name" value="DNA_helicase_UvrD-like_C"/>
</dbReference>
<keyword evidence="4 15" id="KW-0227">DNA damage</keyword>
<protein>
    <recommendedName>
        <fullName evidence="15">RecBCD enzyme subunit RecB</fullName>
        <ecNumber evidence="15">3.1.11.5</ecNumber>
        <ecNumber evidence="15">5.6.2.4</ecNumber>
    </recommendedName>
    <alternativeName>
        <fullName evidence="15">DNA 3'-5' helicase subunit RecB</fullName>
    </alternativeName>
    <alternativeName>
        <fullName evidence="15">Exonuclease V subunit RecB</fullName>
        <shortName evidence="15">ExoV subunit RecB</shortName>
    </alternativeName>
    <alternativeName>
        <fullName evidence="15">Helicase/nuclease RecBCD subunit RecB</fullName>
    </alternativeName>
</protein>
<keyword evidence="6 15" id="KW-0347">Helicase</keyword>
<sequence length="1216" mass="135224">MSELLDALRLPLWGSRLIEASAGTGKTYTIAALYLRLVLGHGSGDGAFGRALLPSEILVMTFTRAATRELSDRIRARLLEAARCFRGELQPKDGDALLNELLGAYPEGPERTRAAWRLACAAEAMDDAAVHTIDAWCQRMLREHAFDSRNLFDEELLADERKLQDEAVRDYWRQHVYALDHAALDAVLALWPDVAALQSDVAALIPRLDAGETTLPTLAELCARVLGEQARQLQRLKQGWPERIRELREWFAVEMARKACMLNRVKIKPASIESWLSQLEAWAQEPLKVDIGLTEAGQRRLTRAGMEDASKPGLELPDHFEALDRLFEALAALPDVKAQLRQHAARCIARRLAELKTLAGTYGFADMLTRLDKALHDEAAGERLRQRILQQYPVALVDEFQDTSPLQYRIFERLYRTADCGRDSALLLIGDPKQSIYAFRGADIHSYLGARRATAGRHYVLGTNHRSTQTLVRAVNQLFQQAEARAGGAGAFLFRSAQDDPLPFQAVDAQGRPERFVCAAGEVPALSLCVDAVLDNADSHRRRAAERCAERIATLLNDAQAGFRHPQDGFTRLSPADIAVLVRTGLEAEGVRRELRRRDIASVYLSDKDSVFAGAEARDLLRWLRAVATPLDMRLARAAWATALIGLPLAELARLAADDEAWELRLELLRELRAVWERQGVLTMLRQTLHRLALPARWLSEAEGERRLTNVLHIAELLQAASAQLDGEQALVRWFTEQIDNEDTAEGDERIVRLESDADLVKVVTIHKSKGLEYPLVFLPFPCDFRAVEKKGRSFIEVAAEDGTRQLSFNLDTELLEQADRDRLREDLRLLYVALTRARHALWVGVAALKKGQVKSCVMHKSALGQLISGGEAISESALLEKLRAACGDGGGFELLEAPPSCGVTLLLPRDDAPALQPGADYAARFERDWTIGSFSKLVKHLAAPPLERLEEAPARESDEFEPAALVLPPAAGQAWHRFPRGSFAGNFLHDQLEWLAGEDFALRDNEALQSQLRRRCERQGWSNRADEVLQWLSQAVDVELPGLGVSLSGLRGTLPEMEFWLPSEGLSAADVDALCARHLMPGRERPALPQRRLRGMLMGFADLVFEHEGRYWVLDYKSNALGPTDAAYTQAAMEGAMAAHRYDVQAALYLLALHRQLRARLGEAYDPAEHLGGAVYFFLRGIGHPQRGCLLVEPDLALLDGLDAALAMAEEESRA</sequence>
<evidence type="ECO:0000313" key="19">
    <source>
        <dbReference type="EMBL" id="MDZ5456040.1"/>
    </source>
</evidence>
<comment type="similarity">
    <text evidence="15">Belongs to the helicase family. UvrD subfamily.</text>
</comment>
<name>A0ABU5IAA8_9BURK</name>
<dbReference type="PROSITE" id="PS51217">
    <property type="entry name" value="UVRD_HELICASE_CTER"/>
    <property type="match status" value="1"/>
</dbReference>
<keyword evidence="12 15" id="KW-0413">Isomerase</keyword>
<dbReference type="InterPro" id="IPR000212">
    <property type="entry name" value="DNA_helicase_UvrD/REP"/>
</dbReference>
<evidence type="ECO:0000256" key="15">
    <source>
        <dbReference type="HAMAP-Rule" id="MF_01485"/>
    </source>
</evidence>
<comment type="catalytic activity">
    <reaction evidence="14 15">
        <text>ATP + H2O = ADP + phosphate + H(+)</text>
        <dbReference type="Rhea" id="RHEA:13065"/>
        <dbReference type="ChEBI" id="CHEBI:15377"/>
        <dbReference type="ChEBI" id="CHEBI:15378"/>
        <dbReference type="ChEBI" id="CHEBI:30616"/>
        <dbReference type="ChEBI" id="CHEBI:43474"/>
        <dbReference type="ChEBI" id="CHEBI:456216"/>
        <dbReference type="EC" id="5.6.2.4"/>
    </reaction>
</comment>
<dbReference type="GO" id="GO:0008854">
    <property type="term" value="F:exodeoxyribonuclease V activity"/>
    <property type="evidence" value="ECO:0007669"/>
    <property type="project" value="UniProtKB-EC"/>
</dbReference>
<dbReference type="NCBIfam" id="TIGR00609">
    <property type="entry name" value="recB"/>
    <property type="match status" value="1"/>
</dbReference>
<keyword evidence="1 15" id="KW-0540">Nuclease</keyword>
<dbReference type="Proteomes" id="UP001293718">
    <property type="component" value="Unassembled WGS sequence"/>
</dbReference>
<evidence type="ECO:0000256" key="16">
    <source>
        <dbReference type="PROSITE-ProRule" id="PRU00560"/>
    </source>
</evidence>
<evidence type="ECO:0000256" key="6">
    <source>
        <dbReference type="ARBA" id="ARBA00022806"/>
    </source>
</evidence>
<feature type="domain" description="UvrD-like helicase ATP-binding" evidence="17">
    <location>
        <begin position="1"/>
        <end position="468"/>
    </location>
</feature>
<dbReference type="InterPro" id="IPR014016">
    <property type="entry name" value="UvrD-like_ATP-bd"/>
</dbReference>
<comment type="domain">
    <text evidence="15">The C-terminal domain has nuclease activity and interacts with RecD. It interacts with RecA, facilitating its loading onto ssDNA.</text>
</comment>
<dbReference type="CDD" id="cd22352">
    <property type="entry name" value="RecB_C-like"/>
    <property type="match status" value="1"/>
</dbReference>
<evidence type="ECO:0000256" key="2">
    <source>
        <dbReference type="ARBA" id="ARBA00022723"/>
    </source>
</evidence>
<dbReference type="InterPro" id="IPR004586">
    <property type="entry name" value="RecB"/>
</dbReference>
<feature type="binding site" evidence="16">
    <location>
        <begin position="20"/>
        <end position="27"/>
    </location>
    <ligand>
        <name>ATP</name>
        <dbReference type="ChEBI" id="CHEBI:30616"/>
    </ligand>
</feature>
<evidence type="ECO:0000256" key="8">
    <source>
        <dbReference type="ARBA" id="ARBA00022840"/>
    </source>
</evidence>
<dbReference type="Pfam" id="PF13361">
    <property type="entry name" value="UvrD_C"/>
    <property type="match status" value="1"/>
</dbReference>
<dbReference type="Gene3D" id="1.10.3170.10">
    <property type="entry name" value="Recbcd, chain B, domain 2"/>
    <property type="match status" value="1"/>
</dbReference>
<gene>
    <name evidence="15 19" type="primary">recB</name>
    <name evidence="19" type="ORF">SM757_05595</name>
</gene>
<feature type="binding site" evidence="15">
    <location>
        <position position="990"/>
    </location>
    <ligand>
        <name>Mg(2+)</name>
        <dbReference type="ChEBI" id="CHEBI:18420"/>
    </ligand>
</feature>
<keyword evidence="20" id="KW-1185">Reference proteome</keyword>
<feature type="binding site" evidence="15">
    <location>
        <position position="1103"/>
    </location>
    <ligand>
        <name>Mg(2+)</name>
        <dbReference type="ChEBI" id="CHEBI:18420"/>
    </ligand>
</feature>
<comment type="subunit">
    <text evidence="15">Heterotrimer of RecB, RecC and RecD. All subunits contribute to DNA-binding. Interacts with RecA.</text>
</comment>
<evidence type="ECO:0000256" key="4">
    <source>
        <dbReference type="ARBA" id="ARBA00022763"/>
    </source>
</evidence>
<dbReference type="Pfam" id="PF12705">
    <property type="entry name" value="PDDEXK_1"/>
    <property type="match status" value="1"/>
</dbReference>
<evidence type="ECO:0000256" key="14">
    <source>
        <dbReference type="ARBA" id="ARBA00048988"/>
    </source>
</evidence>
<dbReference type="RefSeq" id="WP_322464705.1">
    <property type="nucleotide sequence ID" value="NZ_JAXOJX010000005.1"/>
</dbReference>
<comment type="miscellaneous">
    <text evidence="15">In the RecBCD complex, RecB has a slow 3'-5' helicase, an exonuclease activity and loads RecA onto ssDNA, RecD has a fast 5'-3' helicase activity, while RecC stimulates the ATPase and processivity of the RecB helicase and contributes to recognition of the Chi site.</text>
</comment>
<dbReference type="EMBL" id="JAXOJX010000005">
    <property type="protein sequence ID" value="MDZ5456040.1"/>
    <property type="molecule type" value="Genomic_DNA"/>
</dbReference>
<keyword evidence="7 15" id="KW-0269">Exonuclease</keyword>
<comment type="catalytic activity">
    <reaction evidence="13 15">
        <text>Couples ATP hydrolysis with the unwinding of duplex DNA by translocating in the 3'-5' direction.</text>
        <dbReference type="EC" id="5.6.2.4"/>
    </reaction>
</comment>
<keyword evidence="8 15" id="KW-0067">ATP-binding</keyword>
<feature type="region of interest" description="DNA-binding and helicase activity, interacts with RecC" evidence="15">
    <location>
        <begin position="1"/>
        <end position="869"/>
    </location>
</feature>
<evidence type="ECO:0000259" key="18">
    <source>
        <dbReference type="PROSITE" id="PS51217"/>
    </source>
</evidence>
<evidence type="ECO:0000256" key="1">
    <source>
        <dbReference type="ARBA" id="ARBA00022722"/>
    </source>
</evidence>
<dbReference type="Gene3D" id="3.90.320.10">
    <property type="match status" value="1"/>
</dbReference>
<evidence type="ECO:0000256" key="12">
    <source>
        <dbReference type="ARBA" id="ARBA00023235"/>
    </source>
</evidence>
<accession>A0ABU5IAA8</accession>
<keyword evidence="11 15" id="KW-0234">DNA repair</keyword>
<dbReference type="Gene3D" id="3.40.50.300">
    <property type="entry name" value="P-loop containing nucleotide triphosphate hydrolases"/>
    <property type="match status" value="2"/>
</dbReference>
<dbReference type="HAMAP" id="MF_01485">
    <property type="entry name" value="RecB"/>
    <property type="match status" value="1"/>
</dbReference>
<keyword evidence="10 15" id="KW-0238">DNA-binding</keyword>
<feature type="active site" description="For nuclease activity" evidence="15">
    <location>
        <position position="1116"/>
    </location>
</feature>
<keyword evidence="3 15" id="KW-0547">Nucleotide-binding</keyword>
<evidence type="ECO:0000256" key="3">
    <source>
        <dbReference type="ARBA" id="ARBA00022741"/>
    </source>
</evidence>
<dbReference type="EC" id="5.6.2.4" evidence="15"/>
<dbReference type="Gene3D" id="1.10.486.10">
    <property type="entry name" value="PCRA, domain 4"/>
    <property type="match status" value="1"/>
</dbReference>
<evidence type="ECO:0000256" key="7">
    <source>
        <dbReference type="ARBA" id="ARBA00022839"/>
    </source>
</evidence>
<dbReference type="SUPFAM" id="SSF52980">
    <property type="entry name" value="Restriction endonuclease-like"/>
    <property type="match status" value="1"/>
</dbReference>
<organism evidence="19 20">
    <name type="scientific">Azohydromonas lata</name>
    <dbReference type="NCBI Taxonomy" id="45677"/>
    <lineage>
        <taxon>Bacteria</taxon>
        <taxon>Pseudomonadati</taxon>
        <taxon>Pseudomonadota</taxon>
        <taxon>Betaproteobacteria</taxon>
        <taxon>Burkholderiales</taxon>
        <taxon>Sphaerotilaceae</taxon>
        <taxon>Azohydromonas</taxon>
    </lineage>
</organism>
<feature type="binding site" evidence="15">
    <location>
        <position position="1116"/>
    </location>
    <ligand>
        <name>Mg(2+)</name>
        <dbReference type="ChEBI" id="CHEBI:18420"/>
    </ligand>
</feature>
<keyword evidence="5 15" id="KW-0378">Hydrolase</keyword>
<feature type="domain" description="UvrD-like helicase C-terminal" evidence="18">
    <location>
        <begin position="483"/>
        <end position="771"/>
    </location>
</feature>
<comment type="function">
    <text evidence="15">A helicase/nuclease that prepares dsDNA breaks (DSB) for recombinational DNA repair. Binds to DSBs and unwinds DNA via a highly rapid and processive ATP-dependent bidirectional helicase activity. Unwinds dsDNA until it encounters a Chi (crossover hotspot instigator) sequence from the 3' direction. Cuts ssDNA a few nucleotides 3' to the Chi site. The properties and activities of the enzyme are changed at Chi. The Chi-altered holoenzyme produces a long 3'-ssDNA overhang and facilitates RecA-binding to the ssDNA for homologous DNA recombination and repair. Holoenzyme degrades any linearized DNA that is unable to undergo homologous recombination. In the holoenzyme this subunit contributes ATPase, 3'-5' helicase, exonuclease activity and loads RecA onto ssDNA.</text>
</comment>
<comment type="cofactor">
    <cofactor evidence="15">
        <name>Mg(2+)</name>
        <dbReference type="ChEBI" id="CHEBI:18420"/>
    </cofactor>
    <text evidence="15">Binds 1 Mg(2+) ion per subunit.</text>
</comment>
<proteinExistence type="inferred from homology"/>
<comment type="caution">
    <text evidence="19">The sequence shown here is derived from an EMBL/GenBank/DDBJ whole genome shotgun (WGS) entry which is preliminary data.</text>
</comment>
<evidence type="ECO:0000256" key="13">
    <source>
        <dbReference type="ARBA" id="ARBA00034617"/>
    </source>
</evidence>
<evidence type="ECO:0000256" key="9">
    <source>
        <dbReference type="ARBA" id="ARBA00022842"/>
    </source>
</evidence>
<dbReference type="InterPro" id="IPR038726">
    <property type="entry name" value="PDDEXK_AddAB-type"/>
</dbReference>
<dbReference type="Pfam" id="PF00580">
    <property type="entry name" value="UvrD-helicase"/>
    <property type="match status" value="1"/>
</dbReference>
<reference evidence="19 20" key="1">
    <citation type="submission" date="2023-11" db="EMBL/GenBank/DDBJ databases">
        <title>Draft genome of Azohydromonas lata strain H1 (DSM1123), a polyhydroxyalkanoate producer.</title>
        <authorList>
            <person name="Traversa D."/>
            <person name="D'Addabbo P."/>
            <person name="Pazzani C."/>
            <person name="Manzari C."/>
            <person name="Chiara M."/>
            <person name="Scrascia M."/>
        </authorList>
    </citation>
    <scope>NUCLEOTIDE SEQUENCE [LARGE SCALE GENOMIC DNA]</scope>
    <source>
        <strain evidence="19 20">H1</strain>
    </source>
</reference>
<comment type="domain">
    <text evidence="15">The N-terminal DNA-binding domain is a ssDNA-dependent ATPase and has ATP-dependent 3'-5' helicase function. This domain interacts with RecC.</text>
</comment>
<evidence type="ECO:0000313" key="20">
    <source>
        <dbReference type="Proteomes" id="UP001293718"/>
    </source>
</evidence>
<dbReference type="InterPro" id="IPR027417">
    <property type="entry name" value="P-loop_NTPase"/>
</dbReference>
<dbReference type="PROSITE" id="PS51198">
    <property type="entry name" value="UVRD_HELICASE_ATP_BIND"/>
    <property type="match status" value="1"/>
</dbReference>
<keyword evidence="2 15" id="KW-0479">Metal-binding</keyword>
<evidence type="ECO:0000256" key="10">
    <source>
        <dbReference type="ARBA" id="ARBA00023125"/>
    </source>
</evidence>
<dbReference type="SUPFAM" id="SSF52540">
    <property type="entry name" value="P-loop containing nucleoside triphosphate hydrolases"/>
    <property type="match status" value="1"/>
</dbReference>
<comment type="catalytic activity">
    <reaction evidence="15">
        <text>Exonucleolytic cleavage (in the presence of ATP) in either 5'- to 3'- or 3'- to 5'-direction to yield 5'-phosphooligonucleotides.</text>
        <dbReference type="EC" id="3.1.11.5"/>
    </reaction>
</comment>
<evidence type="ECO:0000256" key="5">
    <source>
        <dbReference type="ARBA" id="ARBA00022801"/>
    </source>
</evidence>
<evidence type="ECO:0000259" key="17">
    <source>
        <dbReference type="PROSITE" id="PS51198"/>
    </source>
</evidence>
<dbReference type="PANTHER" id="PTHR11070:SF23">
    <property type="entry name" value="RECBCD ENZYME SUBUNIT RECB"/>
    <property type="match status" value="1"/>
</dbReference>
<dbReference type="InterPro" id="IPR011604">
    <property type="entry name" value="PDDEXK-like_dom_sf"/>
</dbReference>
<dbReference type="InterPro" id="IPR011335">
    <property type="entry name" value="Restrct_endonuc-II-like"/>
</dbReference>
<keyword evidence="9 15" id="KW-0460">Magnesium</keyword>
<dbReference type="EC" id="3.1.11.5" evidence="15"/>
<evidence type="ECO:0000256" key="11">
    <source>
        <dbReference type="ARBA" id="ARBA00023204"/>
    </source>
</evidence>
<dbReference type="PANTHER" id="PTHR11070">
    <property type="entry name" value="UVRD / RECB / PCRA DNA HELICASE FAMILY MEMBER"/>
    <property type="match status" value="1"/>
</dbReference>